<gene>
    <name evidence="1" type="ORF">C7B43_11810</name>
</gene>
<evidence type="ECO:0000313" key="2">
    <source>
        <dbReference type="Proteomes" id="UP000242699"/>
    </source>
</evidence>
<dbReference type="AlphaFoldDB" id="A0A2T2WYW6"/>
<dbReference type="Proteomes" id="UP000242699">
    <property type="component" value="Unassembled WGS sequence"/>
</dbReference>
<protein>
    <submittedName>
        <fullName evidence="1">Uncharacterized protein</fullName>
    </submittedName>
</protein>
<comment type="caution">
    <text evidence="1">The sequence shown here is derived from an EMBL/GenBank/DDBJ whole genome shotgun (WGS) entry which is preliminary data.</text>
</comment>
<organism evidence="1 2">
    <name type="scientific">Sulfobacillus benefaciens</name>
    <dbReference type="NCBI Taxonomy" id="453960"/>
    <lineage>
        <taxon>Bacteria</taxon>
        <taxon>Bacillati</taxon>
        <taxon>Bacillota</taxon>
        <taxon>Clostridia</taxon>
        <taxon>Eubacteriales</taxon>
        <taxon>Clostridiales Family XVII. Incertae Sedis</taxon>
        <taxon>Sulfobacillus</taxon>
    </lineage>
</organism>
<sequence length="178" mass="20343">MERHEAIPVIVAKFFQESRDVNPYASAVTMRAFDQVIRNQLADSLARSAGQWRALYQQQGHLVGTPSRDHPFPDKEAMDSLRRLKQLADNVSQTVAHIHALETPSSDRVYHRIRNNDQILEMLIDVDYQLATTAAAIDDLTNRLTLEGWKEIEPAFQERLAQLIQGIRNRSRIVSEVV</sequence>
<accession>A0A2T2WYW6</accession>
<name>A0A2T2WYW6_9FIRM</name>
<proteinExistence type="predicted"/>
<evidence type="ECO:0000313" key="1">
    <source>
        <dbReference type="EMBL" id="PSR27421.1"/>
    </source>
</evidence>
<reference evidence="1 2" key="1">
    <citation type="journal article" date="2014" name="BMC Genomics">
        <title>Comparison of environmental and isolate Sulfobacillus genomes reveals diverse carbon, sulfur, nitrogen, and hydrogen metabolisms.</title>
        <authorList>
            <person name="Justice N.B."/>
            <person name="Norman A."/>
            <person name="Brown C.T."/>
            <person name="Singh A."/>
            <person name="Thomas B.C."/>
            <person name="Banfield J.F."/>
        </authorList>
    </citation>
    <scope>NUCLEOTIDE SEQUENCE [LARGE SCALE GENOMIC DNA]</scope>
    <source>
        <strain evidence="1">AMDSBA1</strain>
    </source>
</reference>
<dbReference type="EMBL" id="PXYT01000026">
    <property type="protein sequence ID" value="PSR27421.1"/>
    <property type="molecule type" value="Genomic_DNA"/>
</dbReference>